<dbReference type="Xenbase" id="XB-GENE-29089635">
    <property type="gene designation" value="LOC105947577"/>
</dbReference>
<accession>A0A8J0SQC7</accession>
<dbReference type="InterPro" id="IPR012337">
    <property type="entry name" value="RNaseH-like_sf"/>
</dbReference>
<dbReference type="OrthoDB" id="10062065at2759"/>
<feature type="domain" description="HAT C-terminal dimerisation" evidence="1">
    <location>
        <begin position="66"/>
        <end position="137"/>
    </location>
</feature>
<dbReference type="AGR" id="Xenbase:XB-GENE-29089635"/>
<keyword evidence="2" id="KW-1185">Reference proteome</keyword>
<dbReference type="AlphaFoldDB" id="A0A8J0SQC7"/>
<proteinExistence type="predicted"/>
<dbReference type="GeneID" id="105947577"/>
<evidence type="ECO:0000313" key="3">
    <source>
        <dbReference type="RefSeq" id="XP_012820565.1"/>
    </source>
</evidence>
<gene>
    <name evidence="3 4" type="primary">LOC105947577</name>
</gene>
<organism evidence="2 3">
    <name type="scientific">Xenopus tropicalis</name>
    <name type="common">Western clawed frog</name>
    <name type="synonym">Silurana tropicalis</name>
    <dbReference type="NCBI Taxonomy" id="8364"/>
    <lineage>
        <taxon>Eukaryota</taxon>
        <taxon>Metazoa</taxon>
        <taxon>Chordata</taxon>
        <taxon>Craniata</taxon>
        <taxon>Vertebrata</taxon>
        <taxon>Euteleostomi</taxon>
        <taxon>Amphibia</taxon>
        <taxon>Batrachia</taxon>
        <taxon>Anura</taxon>
        <taxon>Pipoidea</taxon>
        <taxon>Pipidae</taxon>
        <taxon>Xenopodinae</taxon>
        <taxon>Xenopus</taxon>
        <taxon>Silurana</taxon>
    </lineage>
</organism>
<dbReference type="OMA" id="YRINYFL"/>
<dbReference type="Pfam" id="PF05699">
    <property type="entry name" value="Dimer_Tnp_hAT"/>
    <property type="match status" value="1"/>
</dbReference>
<dbReference type="SUPFAM" id="SSF53098">
    <property type="entry name" value="Ribonuclease H-like"/>
    <property type="match status" value="1"/>
</dbReference>
<name>A0A8J0SQC7_XENTR</name>
<evidence type="ECO:0000313" key="2">
    <source>
        <dbReference type="Proteomes" id="UP000008143"/>
    </source>
</evidence>
<evidence type="ECO:0000259" key="1">
    <source>
        <dbReference type="Pfam" id="PF05699"/>
    </source>
</evidence>
<dbReference type="PANTHER" id="PTHR45749">
    <property type="match status" value="1"/>
</dbReference>
<dbReference type="KEGG" id="xtr:105947577"/>
<dbReference type="RefSeq" id="XP_012820565.1">
    <property type="nucleotide sequence ID" value="XM_012965111.3"/>
</dbReference>
<dbReference type="PANTHER" id="PTHR45749:SF35">
    <property type="entry name" value="AC-LIKE TRANSPOSASE-RELATED"/>
    <property type="match status" value="1"/>
</dbReference>
<reference evidence="3" key="1">
    <citation type="submission" date="2025-08" db="UniProtKB">
        <authorList>
            <consortium name="RefSeq"/>
        </authorList>
    </citation>
    <scope>IDENTIFICATION</scope>
    <source>
        <strain evidence="3">Nigerian</strain>
        <tissue evidence="3">Liver and blood</tissue>
    </source>
</reference>
<sequence length="160" mass="18064">MDTSVDFEFLSCPALVTFELSQLQKAASDLALKYNKDLDASELCSEIESFRHQVEAILPDAKSATPLDLCQMIQDYSLADCYPNIDTAFRIFLTLPVTVASCERSFSKLKLIKNYLRSSMGQERLSNLSILSIEHEMARKIDFDDVIDHFAAMKARKIAL</sequence>
<protein>
    <submittedName>
        <fullName evidence="3">Zinc finger MYM-type protein 1-like</fullName>
    </submittedName>
</protein>
<evidence type="ECO:0000313" key="4">
    <source>
        <dbReference type="Xenbase" id="XB-GENE-29089635"/>
    </source>
</evidence>
<dbReference type="GO" id="GO:0046983">
    <property type="term" value="F:protein dimerization activity"/>
    <property type="evidence" value="ECO:0007669"/>
    <property type="project" value="InterPro"/>
</dbReference>
<dbReference type="Proteomes" id="UP000008143">
    <property type="component" value="Chromosome 6"/>
</dbReference>
<dbReference type="InterPro" id="IPR008906">
    <property type="entry name" value="HATC_C_dom"/>
</dbReference>